<evidence type="ECO:0000256" key="1">
    <source>
        <dbReference type="ARBA" id="ARBA00005854"/>
    </source>
</evidence>
<name>A0A4R5CFR5_9ACTN</name>
<dbReference type="InParanoid" id="A0A4R5CFR5"/>
<sequence length="337" mass="36000">MTDERVRVMLVMGEDPYHDLFDAELLDRLDALAERVLPGPVDNFDAPAVREGLAGADVLLTSWGCPPIDRTVLDAAPRLRAVLHAAGSVKGHITDACWDRGLVVTTAAAANAVPVAEYTLAAVLAAGKRVPAFAAAFREHPGSVAWRAEIPGASNYRKVVGVVGFSRIGRLVVDLLRRFDLQVLVADPYADGVEVEAAGAELVELDDLLSRSDVVTLHAPSLPSTRHLLDAGRLALMPDRSTLVNTARGALVDTEALTAECERGRLHAVLDVTDPEPLSADSPLYRLPNVVLTPHVAGAMGTECRRLAALAIDELERLAAGKPLEHEVRRTDLAVQA</sequence>
<dbReference type="EMBL" id="SMKZ01000077">
    <property type="protein sequence ID" value="TDD97123.1"/>
    <property type="molecule type" value="Genomic_DNA"/>
</dbReference>
<proteinExistence type="inferred from homology"/>
<organism evidence="7 8">
    <name type="scientific">Jiangella asiatica</name>
    <dbReference type="NCBI Taxonomy" id="2530372"/>
    <lineage>
        <taxon>Bacteria</taxon>
        <taxon>Bacillati</taxon>
        <taxon>Actinomycetota</taxon>
        <taxon>Actinomycetes</taxon>
        <taxon>Jiangellales</taxon>
        <taxon>Jiangellaceae</taxon>
        <taxon>Jiangella</taxon>
    </lineage>
</organism>
<dbReference type="PROSITE" id="PS00670">
    <property type="entry name" value="D_2_HYDROXYACID_DH_2"/>
    <property type="match status" value="1"/>
</dbReference>
<evidence type="ECO:0000313" key="7">
    <source>
        <dbReference type="EMBL" id="TDD97123.1"/>
    </source>
</evidence>
<evidence type="ECO:0000259" key="6">
    <source>
        <dbReference type="Pfam" id="PF02826"/>
    </source>
</evidence>
<feature type="domain" description="D-isomer specific 2-hydroxyacid dehydrogenase catalytic" evidence="5">
    <location>
        <begin position="49"/>
        <end position="328"/>
    </location>
</feature>
<evidence type="ECO:0000313" key="8">
    <source>
        <dbReference type="Proteomes" id="UP000294739"/>
    </source>
</evidence>
<dbReference type="PANTHER" id="PTHR42789:SF1">
    <property type="entry name" value="D-ISOMER SPECIFIC 2-HYDROXYACID DEHYDROGENASE FAMILY PROTEIN (AFU_ORTHOLOGUE AFUA_6G10090)"/>
    <property type="match status" value="1"/>
</dbReference>
<comment type="similarity">
    <text evidence="1 4">Belongs to the D-isomer specific 2-hydroxyacid dehydrogenase family.</text>
</comment>
<dbReference type="OrthoDB" id="4324715at2"/>
<dbReference type="InterPro" id="IPR036291">
    <property type="entry name" value="NAD(P)-bd_dom_sf"/>
</dbReference>
<keyword evidence="8" id="KW-1185">Reference proteome</keyword>
<protein>
    <submittedName>
        <fullName evidence="7">Hydroxyacid dehydrogenase</fullName>
    </submittedName>
</protein>
<dbReference type="InterPro" id="IPR006139">
    <property type="entry name" value="D-isomer_2_OHA_DH_cat_dom"/>
</dbReference>
<dbReference type="GO" id="GO:0016616">
    <property type="term" value="F:oxidoreductase activity, acting on the CH-OH group of donors, NAD or NADP as acceptor"/>
    <property type="evidence" value="ECO:0007669"/>
    <property type="project" value="InterPro"/>
</dbReference>
<dbReference type="Pfam" id="PF00389">
    <property type="entry name" value="2-Hacid_dh"/>
    <property type="match status" value="1"/>
</dbReference>
<dbReference type="SUPFAM" id="SSF51735">
    <property type="entry name" value="NAD(P)-binding Rossmann-fold domains"/>
    <property type="match status" value="1"/>
</dbReference>
<keyword evidence="2 4" id="KW-0560">Oxidoreductase</keyword>
<dbReference type="InterPro" id="IPR050857">
    <property type="entry name" value="D-2-hydroxyacid_DH"/>
</dbReference>
<dbReference type="RefSeq" id="WP_131901582.1">
    <property type="nucleotide sequence ID" value="NZ_SMKZ01000077.1"/>
</dbReference>
<dbReference type="InterPro" id="IPR029753">
    <property type="entry name" value="D-isomer_DH_CS"/>
</dbReference>
<dbReference type="AlphaFoldDB" id="A0A4R5CFR5"/>
<dbReference type="CDD" id="cd12167">
    <property type="entry name" value="2-Hacid_dh_8"/>
    <property type="match status" value="1"/>
</dbReference>
<gene>
    <name evidence="7" type="ORF">E1269_30000</name>
</gene>
<dbReference type="Gene3D" id="3.40.50.720">
    <property type="entry name" value="NAD(P)-binding Rossmann-like Domain"/>
    <property type="match status" value="2"/>
</dbReference>
<evidence type="ECO:0000256" key="4">
    <source>
        <dbReference type="RuleBase" id="RU003719"/>
    </source>
</evidence>
<evidence type="ECO:0000256" key="3">
    <source>
        <dbReference type="ARBA" id="ARBA00023027"/>
    </source>
</evidence>
<dbReference type="PANTHER" id="PTHR42789">
    <property type="entry name" value="D-ISOMER SPECIFIC 2-HYDROXYACID DEHYDROGENASE FAMILY PROTEIN (AFU_ORTHOLOGUE AFUA_6G10090)"/>
    <property type="match status" value="1"/>
</dbReference>
<keyword evidence="3" id="KW-0520">NAD</keyword>
<dbReference type="Pfam" id="PF02826">
    <property type="entry name" value="2-Hacid_dh_C"/>
    <property type="match status" value="1"/>
</dbReference>
<dbReference type="Proteomes" id="UP000294739">
    <property type="component" value="Unassembled WGS sequence"/>
</dbReference>
<feature type="domain" description="D-isomer specific 2-hydroxyacid dehydrogenase NAD-binding" evidence="6">
    <location>
        <begin position="121"/>
        <end position="297"/>
    </location>
</feature>
<accession>A0A4R5CFR5</accession>
<dbReference type="InterPro" id="IPR006140">
    <property type="entry name" value="D-isomer_DH_NAD-bd"/>
</dbReference>
<evidence type="ECO:0000256" key="2">
    <source>
        <dbReference type="ARBA" id="ARBA00023002"/>
    </source>
</evidence>
<dbReference type="SUPFAM" id="SSF52283">
    <property type="entry name" value="Formate/glycerate dehydrogenase catalytic domain-like"/>
    <property type="match status" value="1"/>
</dbReference>
<reference evidence="7 8" key="1">
    <citation type="submission" date="2019-03" db="EMBL/GenBank/DDBJ databases">
        <title>Draft genome sequences of novel Actinobacteria.</title>
        <authorList>
            <person name="Sahin N."/>
            <person name="Ay H."/>
            <person name="Saygin H."/>
        </authorList>
    </citation>
    <scope>NUCLEOTIDE SEQUENCE [LARGE SCALE GENOMIC DNA]</scope>
    <source>
        <strain evidence="7 8">5K138</strain>
    </source>
</reference>
<comment type="caution">
    <text evidence="7">The sequence shown here is derived from an EMBL/GenBank/DDBJ whole genome shotgun (WGS) entry which is preliminary data.</text>
</comment>
<evidence type="ECO:0000259" key="5">
    <source>
        <dbReference type="Pfam" id="PF00389"/>
    </source>
</evidence>
<dbReference type="GO" id="GO:0051287">
    <property type="term" value="F:NAD binding"/>
    <property type="evidence" value="ECO:0007669"/>
    <property type="project" value="InterPro"/>
</dbReference>